<dbReference type="Proteomes" id="UP001583172">
    <property type="component" value="Unassembled WGS sequence"/>
</dbReference>
<sequence length="438" mass="48270">MPVLARRLRNPQIQLFLMTYTYTNTLEVDPTITPTASPVSATTRTYTYMDLEIVSVFLPAGAVKSSDLAPTTTKSYVSGVVSYYAVAYTMTAPSSCPTSFEVVTQSVVYVPAEVWPYLSIQSTATSVHTRWDETYITYFIEPTAVAPSERPDPTSNWDYSYYVRSCRNPTATGAAYWGPGSSSGSDYDDWDWSSVCSAYTGCVKLATWVIVIATIIPTLFLLGFLESYFWFRRLMLGKTALRLGTISWCLISLWFILLTRKADSRSPEDQALMRNYWKSLSFGTRIKLWFKHGFRWRYPVELLGNPDGTTVVVVPQPPADGTAPAGQFPPPPPGSDPSAAATVPPTDEKATQAQTQEQQQQQPPYPAQPYPGQQPPQGYMWIPAPPQNAYVAPGSQPVVVPQYPPPPSVSPVPTTGTPPPPVYGQQPPPPPPGTQQQQ</sequence>
<evidence type="ECO:0000313" key="3">
    <source>
        <dbReference type="EMBL" id="KAL1842262.1"/>
    </source>
</evidence>
<feature type="transmembrane region" description="Helical" evidence="2">
    <location>
        <begin position="205"/>
        <end position="228"/>
    </location>
</feature>
<protein>
    <submittedName>
        <fullName evidence="3">Uncharacterized protein</fullName>
    </submittedName>
</protein>
<name>A0ABR3VK93_HUMIN</name>
<keyword evidence="4" id="KW-1185">Reference proteome</keyword>
<evidence type="ECO:0000256" key="2">
    <source>
        <dbReference type="SAM" id="Phobius"/>
    </source>
</evidence>
<feature type="transmembrane region" description="Helical" evidence="2">
    <location>
        <begin position="240"/>
        <end position="258"/>
    </location>
</feature>
<feature type="compositionally biased region" description="Pro residues" evidence="1">
    <location>
        <begin position="402"/>
        <end position="438"/>
    </location>
</feature>
<dbReference type="EMBL" id="JAZGSY010000048">
    <property type="protein sequence ID" value="KAL1842262.1"/>
    <property type="molecule type" value="Genomic_DNA"/>
</dbReference>
<reference evidence="3 4" key="1">
    <citation type="journal article" date="2024" name="Commun. Biol.">
        <title>Comparative genomic analysis of thermophilic fungi reveals convergent evolutionary adaptations and gene losses.</title>
        <authorList>
            <person name="Steindorff A.S."/>
            <person name="Aguilar-Pontes M.V."/>
            <person name="Robinson A.J."/>
            <person name="Andreopoulos B."/>
            <person name="LaButti K."/>
            <person name="Kuo A."/>
            <person name="Mondo S."/>
            <person name="Riley R."/>
            <person name="Otillar R."/>
            <person name="Haridas S."/>
            <person name="Lipzen A."/>
            <person name="Grimwood J."/>
            <person name="Schmutz J."/>
            <person name="Clum A."/>
            <person name="Reid I.D."/>
            <person name="Moisan M.C."/>
            <person name="Butler G."/>
            <person name="Nguyen T.T.M."/>
            <person name="Dewar K."/>
            <person name="Conant G."/>
            <person name="Drula E."/>
            <person name="Henrissat B."/>
            <person name="Hansel C."/>
            <person name="Singer S."/>
            <person name="Hutchinson M.I."/>
            <person name="de Vries R.P."/>
            <person name="Natvig D.O."/>
            <person name="Powell A.J."/>
            <person name="Tsang A."/>
            <person name="Grigoriev I.V."/>
        </authorList>
    </citation>
    <scope>NUCLEOTIDE SEQUENCE [LARGE SCALE GENOMIC DNA]</scope>
    <source>
        <strain evidence="3 4">CBS 620.91</strain>
    </source>
</reference>
<accession>A0ABR3VK93</accession>
<proteinExistence type="predicted"/>
<feature type="region of interest" description="Disordered" evidence="1">
    <location>
        <begin position="311"/>
        <end position="438"/>
    </location>
</feature>
<feature type="compositionally biased region" description="Low complexity" evidence="1">
    <location>
        <begin position="351"/>
        <end position="362"/>
    </location>
</feature>
<keyword evidence="2" id="KW-1133">Transmembrane helix</keyword>
<organism evidence="3 4">
    <name type="scientific">Humicola insolens</name>
    <name type="common">Soft-rot fungus</name>
    <dbReference type="NCBI Taxonomy" id="85995"/>
    <lineage>
        <taxon>Eukaryota</taxon>
        <taxon>Fungi</taxon>
        <taxon>Dikarya</taxon>
        <taxon>Ascomycota</taxon>
        <taxon>Pezizomycotina</taxon>
        <taxon>Sordariomycetes</taxon>
        <taxon>Sordariomycetidae</taxon>
        <taxon>Sordariales</taxon>
        <taxon>Chaetomiaceae</taxon>
        <taxon>Mycothermus</taxon>
    </lineage>
</organism>
<keyword evidence="2" id="KW-0812">Transmembrane</keyword>
<evidence type="ECO:0000256" key="1">
    <source>
        <dbReference type="SAM" id="MobiDB-lite"/>
    </source>
</evidence>
<gene>
    <name evidence="3" type="ORF">VTJ49DRAFT_5647</name>
</gene>
<evidence type="ECO:0000313" key="4">
    <source>
        <dbReference type="Proteomes" id="UP001583172"/>
    </source>
</evidence>
<feature type="compositionally biased region" description="Pro residues" evidence="1">
    <location>
        <begin position="363"/>
        <end position="374"/>
    </location>
</feature>
<keyword evidence="2" id="KW-0472">Membrane</keyword>
<comment type="caution">
    <text evidence="3">The sequence shown here is derived from an EMBL/GenBank/DDBJ whole genome shotgun (WGS) entry which is preliminary data.</text>
</comment>